<dbReference type="SUPFAM" id="SSF56784">
    <property type="entry name" value="HAD-like"/>
    <property type="match status" value="1"/>
</dbReference>
<name>A0ABW1XK16_9ALTE</name>
<proteinExistence type="inferred from homology"/>
<dbReference type="Gene3D" id="1.10.150.240">
    <property type="entry name" value="Putative phosphatase, domain 2"/>
    <property type="match status" value="1"/>
</dbReference>
<gene>
    <name evidence="4" type="ORF">ACFP85_07115</name>
</gene>
<evidence type="ECO:0000313" key="4">
    <source>
        <dbReference type="EMBL" id="MFC6439916.1"/>
    </source>
</evidence>
<dbReference type="PANTHER" id="PTHR43316:SF3">
    <property type="entry name" value="HALOACID DEHALOGENASE, TYPE II (AFU_ORTHOLOGUE AFUA_2G07750)-RELATED"/>
    <property type="match status" value="1"/>
</dbReference>
<dbReference type="InterPro" id="IPR023214">
    <property type="entry name" value="HAD_sf"/>
</dbReference>
<evidence type="ECO:0000256" key="1">
    <source>
        <dbReference type="ARBA" id="ARBA00008106"/>
    </source>
</evidence>
<evidence type="ECO:0000256" key="3">
    <source>
        <dbReference type="RuleBase" id="RU368077"/>
    </source>
</evidence>
<dbReference type="InterPro" id="IPR006439">
    <property type="entry name" value="HAD-SF_hydro_IA"/>
</dbReference>
<accession>A0ABW1XK16</accession>
<comment type="similarity">
    <text evidence="1 3">Belongs to the HAD-like hydrolase superfamily. S-2-haloalkanoic acid dehalogenase family.</text>
</comment>
<comment type="catalytic activity">
    <reaction evidence="3">
        <text>an (S)-2-haloacid + H2O = a (2R)-2-hydroxycarboxylate + a halide anion + H(+)</text>
        <dbReference type="Rhea" id="RHEA:11192"/>
        <dbReference type="ChEBI" id="CHEBI:15377"/>
        <dbReference type="ChEBI" id="CHEBI:15378"/>
        <dbReference type="ChEBI" id="CHEBI:16042"/>
        <dbReference type="ChEBI" id="CHEBI:58314"/>
        <dbReference type="ChEBI" id="CHEBI:137405"/>
        <dbReference type="EC" id="3.8.1.2"/>
    </reaction>
</comment>
<dbReference type="SFLD" id="SFLDS00003">
    <property type="entry name" value="Haloacid_Dehalogenase"/>
    <property type="match status" value="1"/>
</dbReference>
<comment type="function">
    <text evidence="3">Catalyzes the hydrolytic dehalogenation of small (S)-2-haloalkanoic acids to yield the corresponding (R)-2-hydroxyalkanoic acids.</text>
</comment>
<dbReference type="Gene3D" id="3.40.50.1000">
    <property type="entry name" value="HAD superfamily/HAD-like"/>
    <property type="match status" value="1"/>
</dbReference>
<dbReference type="EMBL" id="JBHSUS010000001">
    <property type="protein sequence ID" value="MFC6439916.1"/>
    <property type="molecule type" value="Genomic_DNA"/>
</dbReference>
<organism evidence="4 5">
    <name type="scientific">Pseudobowmanella zhangzhouensis</name>
    <dbReference type="NCBI Taxonomy" id="1537679"/>
    <lineage>
        <taxon>Bacteria</taxon>
        <taxon>Pseudomonadati</taxon>
        <taxon>Pseudomonadota</taxon>
        <taxon>Gammaproteobacteria</taxon>
        <taxon>Alteromonadales</taxon>
        <taxon>Alteromonadaceae</taxon>
    </lineage>
</organism>
<evidence type="ECO:0000313" key="5">
    <source>
        <dbReference type="Proteomes" id="UP001596364"/>
    </source>
</evidence>
<protein>
    <recommendedName>
        <fullName evidence="3">(S)-2-haloacid dehalogenase</fullName>
        <ecNumber evidence="3">3.8.1.2</ecNumber>
    </recommendedName>
    <alternativeName>
        <fullName evidence="3">2-haloalkanoic acid dehalogenase</fullName>
    </alternativeName>
    <alternativeName>
        <fullName evidence="3">Halocarboxylic acid halidohydrolase</fullName>
    </alternativeName>
    <alternativeName>
        <fullName evidence="3">L-2-haloacid dehalogenase</fullName>
    </alternativeName>
</protein>
<dbReference type="PANTHER" id="PTHR43316">
    <property type="entry name" value="HYDROLASE, HALOACID DELAHOGENASE-RELATED"/>
    <property type="match status" value="1"/>
</dbReference>
<dbReference type="InterPro" id="IPR051540">
    <property type="entry name" value="S-2-haloacid_dehalogenase"/>
</dbReference>
<reference evidence="5" key="1">
    <citation type="journal article" date="2019" name="Int. J. Syst. Evol. Microbiol.">
        <title>The Global Catalogue of Microorganisms (GCM) 10K type strain sequencing project: providing services to taxonomists for standard genome sequencing and annotation.</title>
        <authorList>
            <consortium name="The Broad Institute Genomics Platform"/>
            <consortium name="The Broad Institute Genome Sequencing Center for Infectious Disease"/>
            <person name="Wu L."/>
            <person name="Ma J."/>
        </authorList>
    </citation>
    <scope>NUCLEOTIDE SEQUENCE [LARGE SCALE GENOMIC DNA]</scope>
    <source>
        <strain evidence="5">CGMCC 1.16031</strain>
    </source>
</reference>
<dbReference type="RefSeq" id="WP_131256800.1">
    <property type="nucleotide sequence ID" value="NZ_JBHSUS010000001.1"/>
</dbReference>
<dbReference type="NCBIfam" id="TIGR01428">
    <property type="entry name" value="HAD_type_II"/>
    <property type="match status" value="1"/>
</dbReference>
<dbReference type="InterPro" id="IPR006328">
    <property type="entry name" value="2-HAD"/>
</dbReference>
<keyword evidence="2 3" id="KW-0378">Hydrolase</keyword>
<dbReference type="InterPro" id="IPR023198">
    <property type="entry name" value="PGP-like_dom2"/>
</dbReference>
<dbReference type="InterPro" id="IPR036412">
    <property type="entry name" value="HAD-like_sf"/>
</dbReference>
<dbReference type="Proteomes" id="UP001596364">
    <property type="component" value="Unassembled WGS sequence"/>
</dbReference>
<dbReference type="Pfam" id="PF00702">
    <property type="entry name" value="Hydrolase"/>
    <property type="match status" value="1"/>
</dbReference>
<dbReference type="NCBIfam" id="TIGR01493">
    <property type="entry name" value="HAD-SF-IA-v2"/>
    <property type="match status" value="1"/>
</dbReference>
<dbReference type="EC" id="3.8.1.2" evidence="3"/>
<sequence length="223" mass="24768">MQHTLAFDVYGTLINTHGLTRQIASLVGDEQAAAFSQTWRDKQLEYSFRRGLMQLYAPFSVCTAEALDYTCQRFACQLSTAQREALLYGYRQLPAFDDAHTALSALKAKQVRCFAFSNGSRDAVVELLTHAQLIDLFDDVVSVEPLCSFKPNPAVYSHFLRATHSQHHRTSLISSNPFDVIGAKAAGMGAIWIKRDPQAVFDPWGILPDHELGSLHELPGLLG</sequence>
<dbReference type="SFLD" id="SFLDG01129">
    <property type="entry name" value="C1.5:_HAD__Beta-PGM__Phosphata"/>
    <property type="match status" value="1"/>
</dbReference>
<keyword evidence="5" id="KW-1185">Reference proteome</keyword>
<dbReference type="CDD" id="cd02588">
    <property type="entry name" value="HAD_L2-DEX"/>
    <property type="match status" value="1"/>
</dbReference>
<dbReference type="PRINTS" id="PR00413">
    <property type="entry name" value="HADHALOGNASE"/>
</dbReference>
<comment type="caution">
    <text evidence="4">The sequence shown here is derived from an EMBL/GenBank/DDBJ whole genome shotgun (WGS) entry which is preliminary data.</text>
</comment>
<evidence type="ECO:0000256" key="2">
    <source>
        <dbReference type="ARBA" id="ARBA00022801"/>
    </source>
</evidence>